<dbReference type="AlphaFoldDB" id="A0A553PID0"/>
<dbReference type="OrthoDB" id="2093222at2759"/>
<evidence type="ECO:0000256" key="1">
    <source>
        <dbReference type="SAM" id="SignalP"/>
    </source>
</evidence>
<dbReference type="OMA" id="KPAWYFV"/>
<dbReference type="Pfam" id="PF07224">
    <property type="entry name" value="Chlorophyllase"/>
    <property type="match status" value="1"/>
</dbReference>
<evidence type="ECO:0008006" key="4">
    <source>
        <dbReference type="Google" id="ProtNLM"/>
    </source>
</evidence>
<evidence type="ECO:0000313" key="2">
    <source>
        <dbReference type="EMBL" id="TRY77420.1"/>
    </source>
</evidence>
<dbReference type="InterPro" id="IPR029058">
    <property type="entry name" value="AB_hydrolase_fold"/>
</dbReference>
<reference evidence="2 3" key="1">
    <citation type="journal article" date="2018" name="Nat. Ecol. Evol.">
        <title>Genomic signatures of mitonuclear coevolution across populations of Tigriopus californicus.</title>
        <authorList>
            <person name="Barreto F.S."/>
            <person name="Watson E.T."/>
            <person name="Lima T.G."/>
            <person name="Willett C.S."/>
            <person name="Edmands S."/>
            <person name="Li W."/>
            <person name="Burton R.S."/>
        </authorList>
    </citation>
    <scope>NUCLEOTIDE SEQUENCE [LARGE SCALE GENOMIC DNA]</scope>
    <source>
        <strain evidence="2 3">San Diego</strain>
    </source>
</reference>
<comment type="caution">
    <text evidence="2">The sequence shown here is derived from an EMBL/GenBank/DDBJ whole genome shotgun (WGS) entry which is preliminary data.</text>
</comment>
<dbReference type="InterPro" id="IPR017395">
    <property type="entry name" value="Chlorophyllase-like"/>
</dbReference>
<dbReference type="Proteomes" id="UP000318571">
    <property type="component" value="Chromosome 5"/>
</dbReference>
<keyword evidence="1" id="KW-0732">Signal</keyword>
<dbReference type="PANTHER" id="PTHR33428">
    <property type="entry name" value="CHLOROPHYLLASE-2, CHLOROPLASTIC"/>
    <property type="match status" value="1"/>
</dbReference>
<sequence length="339" mass="37002">MAFRSLLFILVVVALAWIQPGSCQDDLADQFLPGPYETQTVVFDKDDILAIDHNIYVYGPLAAGNFPIIYFSSSLAGNVPATAYKVLLEHIASHGYVVVCPAKLNWPGTEYEAQWLIDLHNWVESNLLINLINMGFDAELKIDFATEFVMGHSAGNHVMCEYLKATCGNVQGFIMMSPVDGVDELGIIKKFCIEPPSQVSFNIPTLVIPAGLDSVPGIAPPKGLTAPCAPEELSNRRFYDGMIGPTWMVNATGYGHADLLEPGLVDLVDELKYCAFHEGGDPDEVYRRFLGGSVVSFAKGIMGECNLLQNLEDSANIPVDTRIEMKGMEDDCPVGSCEN</sequence>
<feature type="chain" id="PRO_5022072223" description="Chlorophyllase" evidence="1">
    <location>
        <begin position="24"/>
        <end position="339"/>
    </location>
</feature>
<protein>
    <recommendedName>
        <fullName evidence="4">Chlorophyllase</fullName>
    </recommendedName>
</protein>
<dbReference type="SUPFAM" id="SSF53474">
    <property type="entry name" value="alpha/beta-Hydrolases"/>
    <property type="match status" value="1"/>
</dbReference>
<keyword evidence="3" id="KW-1185">Reference proteome</keyword>
<dbReference type="PANTHER" id="PTHR33428:SF14">
    <property type="entry name" value="CARBOXYLESTERASE TYPE B DOMAIN-CONTAINING PROTEIN"/>
    <property type="match status" value="1"/>
</dbReference>
<dbReference type="Gene3D" id="3.40.50.1820">
    <property type="entry name" value="alpha/beta hydrolase"/>
    <property type="match status" value="1"/>
</dbReference>
<dbReference type="STRING" id="6832.A0A553PID0"/>
<gene>
    <name evidence="2" type="ORF">TCAL_07931</name>
</gene>
<evidence type="ECO:0000313" key="3">
    <source>
        <dbReference type="Proteomes" id="UP000318571"/>
    </source>
</evidence>
<proteinExistence type="predicted"/>
<feature type="signal peptide" evidence="1">
    <location>
        <begin position="1"/>
        <end position="23"/>
    </location>
</feature>
<organism evidence="2 3">
    <name type="scientific">Tigriopus californicus</name>
    <name type="common">Marine copepod</name>
    <dbReference type="NCBI Taxonomy" id="6832"/>
    <lineage>
        <taxon>Eukaryota</taxon>
        <taxon>Metazoa</taxon>
        <taxon>Ecdysozoa</taxon>
        <taxon>Arthropoda</taxon>
        <taxon>Crustacea</taxon>
        <taxon>Multicrustacea</taxon>
        <taxon>Hexanauplia</taxon>
        <taxon>Copepoda</taxon>
        <taxon>Harpacticoida</taxon>
        <taxon>Harpacticidae</taxon>
        <taxon>Tigriopus</taxon>
    </lineage>
</organism>
<accession>A0A553PID0</accession>
<name>A0A553PID0_TIGCA</name>
<dbReference type="EMBL" id="VCGU01000004">
    <property type="protein sequence ID" value="TRY77420.1"/>
    <property type="molecule type" value="Genomic_DNA"/>
</dbReference>